<dbReference type="Proteomes" id="UP000183766">
    <property type="component" value="Unassembled WGS sequence"/>
</dbReference>
<evidence type="ECO:0000313" key="3">
    <source>
        <dbReference type="Proteomes" id="UP000183040"/>
    </source>
</evidence>
<accession>A0A173YLJ2</accession>
<proteinExistence type="predicted"/>
<dbReference type="EMBL" id="FNRP01000003">
    <property type="protein sequence ID" value="SEA18929.1"/>
    <property type="molecule type" value="Genomic_DNA"/>
</dbReference>
<dbReference type="EMBL" id="FOUM01000006">
    <property type="protein sequence ID" value="SFM52383.1"/>
    <property type="molecule type" value="Genomic_DNA"/>
</dbReference>
<evidence type="ECO:0000313" key="1">
    <source>
        <dbReference type="EMBL" id="SEA18929.1"/>
    </source>
</evidence>
<protein>
    <submittedName>
        <fullName evidence="1">Uncharacterized protein</fullName>
    </submittedName>
</protein>
<name>A0A173YLJ2_9BACE</name>
<evidence type="ECO:0000313" key="2">
    <source>
        <dbReference type="EMBL" id="SFM52383.1"/>
    </source>
</evidence>
<evidence type="ECO:0000313" key="4">
    <source>
        <dbReference type="Proteomes" id="UP000183766"/>
    </source>
</evidence>
<dbReference type="AlphaFoldDB" id="A0A173YLJ2"/>
<gene>
    <name evidence="1" type="ORF">SAMN04487924_10355</name>
    <name evidence="2" type="ORF">SAMN05216250_10646</name>
</gene>
<reference evidence="4" key="2">
    <citation type="submission" date="2016-10" db="EMBL/GenBank/DDBJ databases">
        <authorList>
            <person name="Varghese N."/>
            <person name="Submissions S."/>
        </authorList>
    </citation>
    <scope>NUCLEOTIDE SEQUENCE [LARGE SCALE GENOMIC DNA]</scope>
    <source>
        <strain evidence="4">NLAE-zl-C202</strain>
    </source>
</reference>
<organism evidence="1 3">
    <name type="scientific">Bacteroides xylanisolvens</name>
    <dbReference type="NCBI Taxonomy" id="371601"/>
    <lineage>
        <taxon>Bacteria</taxon>
        <taxon>Pseudomonadati</taxon>
        <taxon>Bacteroidota</taxon>
        <taxon>Bacteroidia</taxon>
        <taxon>Bacteroidales</taxon>
        <taxon>Bacteroidaceae</taxon>
        <taxon>Bacteroides</taxon>
    </lineage>
</organism>
<dbReference type="Proteomes" id="UP000183040">
    <property type="component" value="Unassembled WGS sequence"/>
</dbReference>
<sequence>MMEIVTVSLPYSVTILIIYRHYLLEGNLPVKYPSVPLSFMIETSQYLHPLY</sequence>
<reference evidence="1 3" key="1">
    <citation type="submission" date="2016-10" db="EMBL/GenBank/DDBJ databases">
        <authorList>
            <person name="de Groot N.N."/>
        </authorList>
    </citation>
    <scope>NUCLEOTIDE SEQUENCE [LARGE SCALE GENOMIC DNA]</scope>
    <source>
        <strain evidence="2">NLAE-zl-C202</strain>
        <strain evidence="1 3">NLAE-zl-G339</strain>
    </source>
</reference>